<dbReference type="RefSeq" id="WP_154121500.1">
    <property type="nucleotide sequence ID" value="NZ_WJXB01000011.1"/>
</dbReference>
<dbReference type="SUPFAM" id="SSF51735">
    <property type="entry name" value="NAD(P)-binding Rossmann-fold domains"/>
    <property type="match status" value="1"/>
</dbReference>
<dbReference type="CDD" id="cd08946">
    <property type="entry name" value="SDR_e"/>
    <property type="match status" value="1"/>
</dbReference>
<accession>A0A7X2H9G4</accession>
<gene>
    <name evidence="5" type="ORF">GJB61_23825</name>
</gene>
<reference evidence="5 6" key="1">
    <citation type="submission" date="2019-11" db="EMBL/GenBank/DDBJ databases">
        <title>Paenibacillus monticola sp. nov., a novel PGPR strain isolated from mountain sample in China.</title>
        <authorList>
            <person name="Zhao Q."/>
            <person name="Li H.-P."/>
            <person name="Zhang J.-L."/>
        </authorList>
    </citation>
    <scope>NUCLEOTIDE SEQUENCE [LARGE SCALE GENOMIC DNA]</scope>
    <source>
        <strain evidence="5 6">LC-T2</strain>
    </source>
</reference>
<dbReference type="InterPro" id="IPR001509">
    <property type="entry name" value="Epimerase_deHydtase"/>
</dbReference>
<dbReference type="Gene3D" id="3.40.50.720">
    <property type="entry name" value="NAD(P)-binding Rossmann-like Domain"/>
    <property type="match status" value="1"/>
</dbReference>
<dbReference type="PANTHER" id="PTHR43103:SF5">
    <property type="entry name" value="4-EPIMERASE, PUTATIVE (AFU_ORTHOLOGUE AFUA_7G00360)-RELATED"/>
    <property type="match status" value="1"/>
</dbReference>
<evidence type="ECO:0000259" key="4">
    <source>
        <dbReference type="Pfam" id="PF01370"/>
    </source>
</evidence>
<protein>
    <submittedName>
        <fullName evidence="5">NAD-dependent epimerase/dehydratase family protein</fullName>
    </submittedName>
</protein>
<keyword evidence="2" id="KW-0560">Oxidoreductase</keyword>
<evidence type="ECO:0000313" key="5">
    <source>
        <dbReference type="EMBL" id="MRN56007.1"/>
    </source>
</evidence>
<evidence type="ECO:0000256" key="1">
    <source>
        <dbReference type="ARBA" id="ARBA00007637"/>
    </source>
</evidence>
<keyword evidence="3" id="KW-0520">NAD</keyword>
<feature type="domain" description="NAD-dependent epimerase/dehydratase" evidence="4">
    <location>
        <begin position="3"/>
        <end position="166"/>
    </location>
</feature>
<dbReference type="Proteomes" id="UP000463051">
    <property type="component" value="Unassembled WGS sequence"/>
</dbReference>
<dbReference type="AlphaFoldDB" id="A0A7X2H9G4"/>
<dbReference type="Pfam" id="PF01370">
    <property type="entry name" value="Epimerase"/>
    <property type="match status" value="1"/>
</dbReference>
<comment type="caution">
    <text evidence="5">The sequence shown here is derived from an EMBL/GenBank/DDBJ whole genome shotgun (WGS) entry which is preliminary data.</text>
</comment>
<dbReference type="EMBL" id="WJXB01000011">
    <property type="protein sequence ID" value="MRN56007.1"/>
    <property type="molecule type" value="Genomic_DNA"/>
</dbReference>
<dbReference type="InterPro" id="IPR036291">
    <property type="entry name" value="NAD(P)-bd_dom_sf"/>
</dbReference>
<dbReference type="PANTHER" id="PTHR43103">
    <property type="entry name" value="NUCLEOSIDE-DIPHOSPHATE-SUGAR EPIMERASE"/>
    <property type="match status" value="1"/>
</dbReference>
<keyword evidence="6" id="KW-1185">Reference proteome</keyword>
<evidence type="ECO:0000256" key="3">
    <source>
        <dbReference type="ARBA" id="ARBA00023027"/>
    </source>
</evidence>
<proteinExistence type="inferred from homology"/>
<organism evidence="5 6">
    <name type="scientific">Paenibacillus monticola</name>
    <dbReference type="NCBI Taxonomy" id="2666075"/>
    <lineage>
        <taxon>Bacteria</taxon>
        <taxon>Bacillati</taxon>
        <taxon>Bacillota</taxon>
        <taxon>Bacilli</taxon>
        <taxon>Bacillales</taxon>
        <taxon>Paenibacillaceae</taxon>
        <taxon>Paenibacillus</taxon>
    </lineage>
</organism>
<comment type="similarity">
    <text evidence="1">Belongs to the NAD(P)-dependent epimerase/dehydratase family.</text>
</comment>
<evidence type="ECO:0000313" key="6">
    <source>
        <dbReference type="Proteomes" id="UP000463051"/>
    </source>
</evidence>
<name>A0A7X2H9G4_9BACL</name>
<dbReference type="GO" id="GO:0016491">
    <property type="term" value="F:oxidoreductase activity"/>
    <property type="evidence" value="ECO:0007669"/>
    <property type="project" value="UniProtKB-KW"/>
</dbReference>
<evidence type="ECO:0000256" key="2">
    <source>
        <dbReference type="ARBA" id="ARBA00023002"/>
    </source>
</evidence>
<sequence>MNILITGASGFIGKQLVNRLAGVHHVICLSRRTFVADVTFVQGSFDSVEDLSGLDDYEIDVVIHLAAVTGGCTEEEGLAVNVLGTRRLYRYLLDHGCKRFLTASSIAAVGGLDDYFIPLELPIPDDHPCLATDAYGLSKAMVEQLTHYFHRKHTDTDFINLRLGAVANEDWLPPVVELESGMSVPFIVLGHVYASDVVEGMISVLEAPLKPGVRNYNLVGPDISSNIPAAEVLVSLLGDAYNLVYYHFPGNEYKPLYAMDRIQTDYGYVPIRSTRRYQH</sequence>